<dbReference type="RefSeq" id="WP_343808733.1">
    <property type="nucleotide sequence ID" value="NZ_BAAAET010000006.1"/>
</dbReference>
<dbReference type="PANTHER" id="PTHR13696:SF52">
    <property type="entry name" value="PARA FAMILY PROTEIN CT_582"/>
    <property type="match status" value="1"/>
</dbReference>
<dbReference type="InterPro" id="IPR025669">
    <property type="entry name" value="AAA_dom"/>
</dbReference>
<dbReference type="CDD" id="cd02042">
    <property type="entry name" value="ParAB_family"/>
    <property type="match status" value="1"/>
</dbReference>
<dbReference type="EMBL" id="BAAAET010000006">
    <property type="protein sequence ID" value="GAA0701494.1"/>
    <property type="molecule type" value="Genomic_DNA"/>
</dbReference>
<protein>
    <submittedName>
        <fullName evidence="3">Chromosome partitioning protein Soj</fullName>
    </submittedName>
</protein>
<dbReference type="InterPro" id="IPR050678">
    <property type="entry name" value="DNA_Partitioning_ATPase"/>
</dbReference>
<name>A0ABN1IAA4_9GAMM</name>
<evidence type="ECO:0000259" key="2">
    <source>
        <dbReference type="Pfam" id="PF13614"/>
    </source>
</evidence>
<dbReference type="InterPro" id="IPR027417">
    <property type="entry name" value="P-loop_NTPase"/>
</dbReference>
<dbReference type="PANTHER" id="PTHR13696">
    <property type="entry name" value="P-LOOP CONTAINING NUCLEOSIDE TRIPHOSPHATE HYDROLASE"/>
    <property type="match status" value="1"/>
</dbReference>
<organism evidence="3 4">
    <name type="scientific">Marinobacterium maritimum</name>
    <dbReference type="NCBI Taxonomy" id="500162"/>
    <lineage>
        <taxon>Bacteria</taxon>
        <taxon>Pseudomonadati</taxon>
        <taxon>Pseudomonadota</taxon>
        <taxon>Gammaproteobacteria</taxon>
        <taxon>Oceanospirillales</taxon>
        <taxon>Oceanospirillaceae</taxon>
        <taxon>Marinobacterium</taxon>
    </lineage>
</organism>
<evidence type="ECO:0000256" key="1">
    <source>
        <dbReference type="SAM" id="MobiDB-lite"/>
    </source>
</evidence>
<sequence length="274" mass="29842">MAKIITITNQKGGVGKTTTCVNLAASLAATHKRVLMIDLDPQGNATMGSGIDKHQLECSVYELLTDQASAADAIITETQCGYHLIGANGDLTAAEVELLQLPRREFRLKMALLPVMDDYDYILIDNPPSLNLLTVNALAASAGVIIPMQCEYYALEGISALVGTINKINQRLNPSLKIEGILRTMFDPRMSLTKDVSAHLVEYFGDKVYRTVIPRNVRLAEAPSHGLPALQYDKNSRGALAYLALAGELIRRTDREQAAETAPTETALTEQETE</sequence>
<evidence type="ECO:0000313" key="4">
    <source>
        <dbReference type="Proteomes" id="UP001499915"/>
    </source>
</evidence>
<feature type="compositionally biased region" description="Low complexity" evidence="1">
    <location>
        <begin position="259"/>
        <end position="274"/>
    </location>
</feature>
<comment type="caution">
    <text evidence="3">The sequence shown here is derived from an EMBL/GenBank/DDBJ whole genome shotgun (WGS) entry which is preliminary data.</text>
</comment>
<proteinExistence type="predicted"/>
<dbReference type="Proteomes" id="UP001499915">
    <property type="component" value="Unassembled WGS sequence"/>
</dbReference>
<keyword evidence="4" id="KW-1185">Reference proteome</keyword>
<accession>A0ABN1IAA4</accession>
<gene>
    <name evidence="3" type="primary">soj</name>
    <name evidence="3" type="ORF">GCM10009104_33420</name>
</gene>
<dbReference type="Gene3D" id="3.40.50.300">
    <property type="entry name" value="P-loop containing nucleotide triphosphate hydrolases"/>
    <property type="match status" value="1"/>
</dbReference>
<dbReference type="SUPFAM" id="SSF52540">
    <property type="entry name" value="P-loop containing nucleoside triphosphate hydrolases"/>
    <property type="match status" value="1"/>
</dbReference>
<evidence type="ECO:0000313" key="3">
    <source>
        <dbReference type="EMBL" id="GAA0701494.1"/>
    </source>
</evidence>
<feature type="domain" description="AAA" evidence="2">
    <location>
        <begin position="2"/>
        <end position="178"/>
    </location>
</feature>
<reference evidence="3 4" key="1">
    <citation type="journal article" date="2019" name="Int. J. Syst. Evol. Microbiol.">
        <title>The Global Catalogue of Microorganisms (GCM) 10K type strain sequencing project: providing services to taxonomists for standard genome sequencing and annotation.</title>
        <authorList>
            <consortium name="The Broad Institute Genomics Platform"/>
            <consortium name="The Broad Institute Genome Sequencing Center for Infectious Disease"/>
            <person name="Wu L."/>
            <person name="Ma J."/>
        </authorList>
    </citation>
    <scope>NUCLEOTIDE SEQUENCE [LARGE SCALE GENOMIC DNA]</scope>
    <source>
        <strain evidence="3 4">JCM 15134</strain>
    </source>
</reference>
<feature type="region of interest" description="Disordered" evidence="1">
    <location>
        <begin position="254"/>
        <end position="274"/>
    </location>
</feature>
<dbReference type="Pfam" id="PF13614">
    <property type="entry name" value="AAA_31"/>
    <property type="match status" value="1"/>
</dbReference>